<protein>
    <submittedName>
        <fullName evidence="2">Uncharacterized protein</fullName>
    </submittedName>
</protein>
<reference evidence="2 3" key="1">
    <citation type="submission" date="2024-10" db="EMBL/GenBank/DDBJ databases">
        <title>The Natural Products Discovery Center: Release of the First 8490 Sequenced Strains for Exploring Actinobacteria Biosynthetic Diversity.</title>
        <authorList>
            <person name="Kalkreuter E."/>
            <person name="Kautsar S.A."/>
            <person name="Yang D."/>
            <person name="Bader C.D."/>
            <person name="Teijaro C.N."/>
            <person name="Fluegel L."/>
            <person name="Davis C.M."/>
            <person name="Simpson J.R."/>
            <person name="Lauterbach L."/>
            <person name="Steele A.D."/>
            <person name="Gui C."/>
            <person name="Meng S."/>
            <person name="Li G."/>
            <person name="Viehrig K."/>
            <person name="Ye F."/>
            <person name="Su P."/>
            <person name="Kiefer A.F."/>
            <person name="Nichols A."/>
            <person name="Cepeda A.J."/>
            <person name="Yan W."/>
            <person name="Fan B."/>
            <person name="Jiang Y."/>
            <person name="Adhikari A."/>
            <person name="Zheng C.-J."/>
            <person name="Schuster L."/>
            <person name="Cowan T.M."/>
            <person name="Smanski M.J."/>
            <person name="Chevrette M.G."/>
            <person name="De Carvalho L.P.S."/>
            <person name="Shen B."/>
        </authorList>
    </citation>
    <scope>NUCLEOTIDE SEQUENCE [LARGE SCALE GENOMIC DNA]</scope>
    <source>
        <strain evidence="2 3">NPDC004119</strain>
    </source>
</reference>
<feature type="region of interest" description="Disordered" evidence="1">
    <location>
        <begin position="1"/>
        <end position="27"/>
    </location>
</feature>
<comment type="caution">
    <text evidence="2">The sequence shown here is derived from an EMBL/GenBank/DDBJ whole genome shotgun (WGS) entry which is preliminary data.</text>
</comment>
<dbReference type="Proteomes" id="UP001601442">
    <property type="component" value="Unassembled WGS sequence"/>
</dbReference>
<name>A0ABW6P7H5_9NOCA</name>
<sequence>MRHGHGRGFGRPGGWQQADLPDAADAPDWFAGRLPSEWFSGPATIEIDRDEIVVIGELALPAPESGDDDAAGSEPSPATVDGLIARFRESTRPARMQIAQEAQARYGRNVAWGVSVNGERTLFTHLSVPVMTRLRQPERKVLDTLVDAGVARSRADALAWTVKLAGKHAEEWLAELRTAMRKVDDLRAEGPRGL</sequence>
<dbReference type="EMBL" id="JBIAMT010000004">
    <property type="protein sequence ID" value="MFF0499108.1"/>
    <property type="molecule type" value="Genomic_DNA"/>
</dbReference>
<keyword evidence="3" id="KW-1185">Reference proteome</keyword>
<evidence type="ECO:0000313" key="3">
    <source>
        <dbReference type="Proteomes" id="UP001601442"/>
    </source>
</evidence>
<proteinExistence type="predicted"/>
<gene>
    <name evidence="2" type="ORF">ACFYU5_22085</name>
</gene>
<evidence type="ECO:0000313" key="2">
    <source>
        <dbReference type="EMBL" id="MFF0499108.1"/>
    </source>
</evidence>
<accession>A0ABW6P7H5</accession>
<organism evidence="2 3">
    <name type="scientific">Nocardia aobensis</name>
    <dbReference type="NCBI Taxonomy" id="257277"/>
    <lineage>
        <taxon>Bacteria</taxon>
        <taxon>Bacillati</taxon>
        <taxon>Actinomycetota</taxon>
        <taxon>Actinomycetes</taxon>
        <taxon>Mycobacteriales</taxon>
        <taxon>Nocardiaceae</taxon>
        <taxon>Nocardia</taxon>
    </lineage>
</organism>
<feature type="compositionally biased region" description="Low complexity" evidence="1">
    <location>
        <begin position="18"/>
        <end position="27"/>
    </location>
</feature>
<dbReference type="RefSeq" id="WP_387397241.1">
    <property type="nucleotide sequence ID" value="NZ_JBIAMT010000004.1"/>
</dbReference>
<evidence type="ECO:0000256" key="1">
    <source>
        <dbReference type="SAM" id="MobiDB-lite"/>
    </source>
</evidence>